<evidence type="ECO:0000313" key="3">
    <source>
        <dbReference type="Proteomes" id="UP000295277"/>
    </source>
</evidence>
<dbReference type="SUPFAM" id="SSF103481">
    <property type="entry name" value="Multidrug resistance efflux transporter EmrE"/>
    <property type="match status" value="1"/>
</dbReference>
<reference evidence="2 3" key="1">
    <citation type="submission" date="2019-03" db="EMBL/GenBank/DDBJ databases">
        <title>Genomic Encyclopedia of Type Strains, Phase IV (KMG-IV): sequencing the most valuable type-strain genomes for metagenomic binning, comparative biology and taxonomic classification.</title>
        <authorList>
            <person name="Goeker M."/>
        </authorList>
    </citation>
    <scope>NUCLEOTIDE SEQUENCE [LARGE SCALE GENOMIC DNA]</scope>
    <source>
        <strain evidence="2 3">DSM 21153</strain>
    </source>
</reference>
<dbReference type="Gene3D" id="1.10.3730.20">
    <property type="match status" value="1"/>
</dbReference>
<proteinExistence type="predicted"/>
<dbReference type="OrthoDB" id="7777654at2"/>
<protein>
    <recommendedName>
        <fullName evidence="4">EamA-like transporter family protein</fullName>
    </recommendedName>
</protein>
<dbReference type="InterPro" id="IPR037185">
    <property type="entry name" value="EmrE-like"/>
</dbReference>
<feature type="transmembrane region" description="Helical" evidence="1">
    <location>
        <begin position="89"/>
        <end position="105"/>
    </location>
</feature>
<evidence type="ECO:0000256" key="1">
    <source>
        <dbReference type="SAM" id="Phobius"/>
    </source>
</evidence>
<dbReference type="EMBL" id="SLVM01000036">
    <property type="protein sequence ID" value="TCM75896.1"/>
    <property type="molecule type" value="Genomic_DNA"/>
</dbReference>
<feature type="transmembrane region" description="Helical" evidence="1">
    <location>
        <begin position="33"/>
        <end position="53"/>
    </location>
</feature>
<dbReference type="Proteomes" id="UP000295277">
    <property type="component" value="Unassembled WGS sequence"/>
</dbReference>
<keyword evidence="3" id="KW-1185">Reference proteome</keyword>
<dbReference type="RefSeq" id="WP_132696830.1">
    <property type="nucleotide sequence ID" value="NZ_SLVM01000036.1"/>
</dbReference>
<comment type="caution">
    <text evidence="2">The sequence shown here is derived from an EMBL/GenBank/DDBJ whole genome shotgun (WGS) entry which is preliminary data.</text>
</comment>
<sequence length="107" mass="11265">MPNSYIVLLFIVVMTVGADYALKVASGRTSPFLSAWFLYGAALYAVTAAGWIILMQSHSLAQIGVLYSSATIVALTGLGYLLFGESLSTRQIVGVAAALIAVVLVEH</sequence>
<organism evidence="2 3">
    <name type="scientific">Rhodovulum steppense</name>
    <dbReference type="NCBI Taxonomy" id="540251"/>
    <lineage>
        <taxon>Bacteria</taxon>
        <taxon>Pseudomonadati</taxon>
        <taxon>Pseudomonadota</taxon>
        <taxon>Alphaproteobacteria</taxon>
        <taxon>Rhodobacterales</taxon>
        <taxon>Paracoccaceae</taxon>
        <taxon>Rhodovulum</taxon>
    </lineage>
</organism>
<name>A0A4R1YI13_9RHOB</name>
<evidence type="ECO:0008006" key="4">
    <source>
        <dbReference type="Google" id="ProtNLM"/>
    </source>
</evidence>
<gene>
    <name evidence="2" type="ORF">EV216_13624</name>
</gene>
<feature type="transmembrane region" description="Helical" evidence="1">
    <location>
        <begin position="65"/>
        <end position="83"/>
    </location>
</feature>
<keyword evidence="1" id="KW-0812">Transmembrane</keyword>
<keyword evidence="1" id="KW-0472">Membrane</keyword>
<dbReference type="AlphaFoldDB" id="A0A4R1YI13"/>
<evidence type="ECO:0000313" key="2">
    <source>
        <dbReference type="EMBL" id="TCM75896.1"/>
    </source>
</evidence>
<accession>A0A4R1YI13</accession>
<keyword evidence="1" id="KW-1133">Transmembrane helix</keyword>